<organism evidence="12">
    <name type="scientific">Prosthecochloris aestuarii</name>
    <dbReference type="NCBI Taxonomy" id="1102"/>
    <lineage>
        <taxon>Bacteria</taxon>
        <taxon>Pseudomonadati</taxon>
        <taxon>Chlorobiota</taxon>
        <taxon>Chlorobiia</taxon>
        <taxon>Chlorobiales</taxon>
        <taxon>Chlorobiaceae</taxon>
        <taxon>Prosthecochloris</taxon>
    </lineage>
</organism>
<evidence type="ECO:0000256" key="2">
    <source>
        <dbReference type="ARBA" id="ARBA00010231"/>
    </source>
</evidence>
<dbReference type="Pfam" id="PF02879">
    <property type="entry name" value="PGM_PMM_II"/>
    <property type="match status" value="1"/>
</dbReference>
<dbReference type="GO" id="GO:0004614">
    <property type="term" value="F:phosphoglucomutase activity"/>
    <property type="evidence" value="ECO:0007669"/>
    <property type="project" value="UniProtKB-EC"/>
</dbReference>
<name>A0A831SQY4_PROAE</name>
<evidence type="ECO:0000256" key="5">
    <source>
        <dbReference type="ARBA" id="ARBA00022842"/>
    </source>
</evidence>
<dbReference type="InterPro" id="IPR036900">
    <property type="entry name" value="A-D-PHexomutase_C_sf"/>
</dbReference>
<comment type="similarity">
    <text evidence="2 7">Belongs to the phosphohexose mutase family.</text>
</comment>
<dbReference type="GO" id="GO:0005829">
    <property type="term" value="C:cytosol"/>
    <property type="evidence" value="ECO:0007669"/>
    <property type="project" value="TreeGrafter"/>
</dbReference>
<dbReference type="InterPro" id="IPR005846">
    <property type="entry name" value="A-D-PHexomutase_a/b/a-III"/>
</dbReference>
<evidence type="ECO:0000259" key="10">
    <source>
        <dbReference type="Pfam" id="PF02879"/>
    </source>
</evidence>
<evidence type="ECO:0000259" key="8">
    <source>
        <dbReference type="Pfam" id="PF00408"/>
    </source>
</evidence>
<dbReference type="GO" id="GO:0005975">
    <property type="term" value="P:carbohydrate metabolic process"/>
    <property type="evidence" value="ECO:0007669"/>
    <property type="project" value="InterPro"/>
</dbReference>
<dbReference type="InterPro" id="IPR005843">
    <property type="entry name" value="A-D-PHexomutase_C"/>
</dbReference>
<dbReference type="PANTHER" id="PTHR22573:SF57">
    <property type="entry name" value="PHOSPHOGLUCOMUTASE"/>
    <property type="match status" value="1"/>
</dbReference>
<keyword evidence="3" id="KW-0597">Phosphoprotein</keyword>
<dbReference type="Pfam" id="PF00408">
    <property type="entry name" value="PGM_PMM_IV"/>
    <property type="match status" value="1"/>
</dbReference>
<evidence type="ECO:0000256" key="3">
    <source>
        <dbReference type="ARBA" id="ARBA00022553"/>
    </source>
</evidence>
<dbReference type="NCBIfam" id="TIGR01132">
    <property type="entry name" value="pgm"/>
    <property type="match status" value="1"/>
</dbReference>
<dbReference type="SUPFAM" id="SSF53738">
    <property type="entry name" value="Phosphoglucomutase, first 3 domains"/>
    <property type="match status" value="3"/>
</dbReference>
<dbReference type="EC" id="5.4.2.2" evidence="12"/>
<sequence>MSVSPLAGTFPSGEMLVNVPRLITSYFSLKPDPSNPLQRVSFGTSGHRGSSLDLSFNEHHILAVTQAICEYRSYNGITGPLFIGMDTHALSEPAMCSALEVLAGNGVEVMLSVSGPWTPTPAISHAILEWNRSGERSSADGIVITPSHNPPGDGGFKYNPPHGGPAGTAETAWIEERANAILSGGLADVKRIVYERALKASTTRRYDYMNNYISGLGDVLDLDAVRSSGLRLGVDPLGGAGVLYWNAIADRYGIDLTVLNETVDPTFRFMSLDHDGKIRMDPSSAWTMKPLVSRKDEFDIAFACDTDYDRHGIVTRSAGLMPPNHYLSAAVYYLFSHRPGWSGNAGIGKTVVTSSMIDRVGAKLGRRVYDMPVGFKWFVDGLHDGSLGFGGEESAGASFLQRDGSAWSTDKDGFTAALLSAEMTAVSRRDPSELYRELTLDLGEPVYARIDAPACREQKNRLKKLSVQDVRRSELAGENILNMMTEAAGNGASIGGLKIVTHCGWFAARPSGTEDIYKIYAESFRGEEHLQQLLVEAREVVENALEGV</sequence>
<feature type="domain" description="Alpha-D-phosphohexomutase alpha/beta/alpha" evidence="11">
    <location>
        <begin position="323"/>
        <end position="438"/>
    </location>
</feature>
<evidence type="ECO:0000256" key="6">
    <source>
        <dbReference type="ARBA" id="ARBA00023235"/>
    </source>
</evidence>
<proteinExistence type="inferred from homology"/>
<dbReference type="AlphaFoldDB" id="A0A831SQY4"/>
<reference evidence="12" key="1">
    <citation type="journal article" date="2020" name="mSystems">
        <title>Genome- and Community-Level Interaction Insights into Carbon Utilization and Element Cycling Functions of Hydrothermarchaeota in Hydrothermal Sediment.</title>
        <authorList>
            <person name="Zhou Z."/>
            <person name="Liu Y."/>
            <person name="Xu W."/>
            <person name="Pan J."/>
            <person name="Luo Z.H."/>
            <person name="Li M."/>
        </authorList>
    </citation>
    <scope>NUCLEOTIDE SEQUENCE [LARGE SCALE GENOMIC DNA]</scope>
    <source>
        <strain evidence="12">SpSt-1181</strain>
    </source>
</reference>
<gene>
    <name evidence="12" type="ORF">ENN50_02450</name>
</gene>
<protein>
    <submittedName>
        <fullName evidence="12">Alpha-D-glucose phosphate-specific phosphoglucomutase</fullName>
        <ecNumber evidence="12">5.4.2.2</ecNumber>
    </submittedName>
</protein>
<keyword evidence="4 7" id="KW-0479">Metal-binding</keyword>
<comment type="cofactor">
    <cofactor evidence="1">
        <name>Mg(2+)</name>
        <dbReference type="ChEBI" id="CHEBI:18420"/>
    </cofactor>
</comment>
<dbReference type="SUPFAM" id="SSF55957">
    <property type="entry name" value="Phosphoglucomutase, C-terminal domain"/>
    <property type="match status" value="1"/>
</dbReference>
<dbReference type="CDD" id="cd05801">
    <property type="entry name" value="PGM_like3"/>
    <property type="match status" value="1"/>
</dbReference>
<evidence type="ECO:0000256" key="4">
    <source>
        <dbReference type="ARBA" id="ARBA00022723"/>
    </source>
</evidence>
<dbReference type="PANTHER" id="PTHR22573">
    <property type="entry name" value="PHOSPHOHEXOMUTASE FAMILY MEMBER"/>
    <property type="match status" value="1"/>
</dbReference>
<dbReference type="InterPro" id="IPR045244">
    <property type="entry name" value="PGM"/>
</dbReference>
<dbReference type="Gene3D" id="3.40.120.10">
    <property type="entry name" value="Alpha-D-Glucose-1,6-Bisphosphate, subunit A, domain 3"/>
    <property type="match status" value="3"/>
</dbReference>
<dbReference type="Pfam" id="PF02880">
    <property type="entry name" value="PGM_PMM_III"/>
    <property type="match status" value="1"/>
</dbReference>
<dbReference type="EMBL" id="DSBW01000057">
    <property type="protein sequence ID" value="HED30555.1"/>
    <property type="molecule type" value="Genomic_DNA"/>
</dbReference>
<dbReference type="GO" id="GO:0000287">
    <property type="term" value="F:magnesium ion binding"/>
    <property type="evidence" value="ECO:0007669"/>
    <property type="project" value="InterPro"/>
</dbReference>
<dbReference type="Pfam" id="PF02878">
    <property type="entry name" value="PGM_PMM_I"/>
    <property type="match status" value="1"/>
</dbReference>
<accession>A0A831SQY4</accession>
<evidence type="ECO:0000256" key="1">
    <source>
        <dbReference type="ARBA" id="ARBA00001946"/>
    </source>
</evidence>
<feature type="domain" description="Alpha-D-phosphohexomutase alpha/beta/alpha" evidence="10">
    <location>
        <begin position="211"/>
        <end position="315"/>
    </location>
</feature>
<feature type="domain" description="Alpha-D-phosphohexomutase C-terminal" evidence="8">
    <location>
        <begin position="487"/>
        <end position="539"/>
    </location>
</feature>
<evidence type="ECO:0000313" key="12">
    <source>
        <dbReference type="EMBL" id="HED30555.1"/>
    </source>
</evidence>
<dbReference type="PROSITE" id="PS00710">
    <property type="entry name" value="PGM_PMM"/>
    <property type="match status" value="1"/>
</dbReference>
<dbReference type="InterPro" id="IPR005845">
    <property type="entry name" value="A-D-PHexomutase_a/b/a-II"/>
</dbReference>
<dbReference type="Gene3D" id="3.30.310.50">
    <property type="entry name" value="Alpha-D-phosphohexomutase, C-terminal domain"/>
    <property type="match status" value="1"/>
</dbReference>
<dbReference type="Proteomes" id="UP000886335">
    <property type="component" value="Unassembled WGS sequence"/>
</dbReference>
<dbReference type="InterPro" id="IPR016066">
    <property type="entry name" value="A-D-PHexomutase_CS"/>
</dbReference>
<dbReference type="InterPro" id="IPR005844">
    <property type="entry name" value="A-D-PHexomutase_a/b/a-I"/>
</dbReference>
<keyword evidence="5 7" id="KW-0460">Magnesium</keyword>
<dbReference type="InterPro" id="IPR016055">
    <property type="entry name" value="A-D-PHexomutase_a/b/a-I/II/III"/>
</dbReference>
<dbReference type="InterPro" id="IPR005852">
    <property type="entry name" value="PGM_a-D-Glc-sp"/>
</dbReference>
<keyword evidence="6 12" id="KW-0413">Isomerase</keyword>
<evidence type="ECO:0000259" key="9">
    <source>
        <dbReference type="Pfam" id="PF02878"/>
    </source>
</evidence>
<evidence type="ECO:0000256" key="7">
    <source>
        <dbReference type="RuleBase" id="RU004326"/>
    </source>
</evidence>
<evidence type="ECO:0000259" key="11">
    <source>
        <dbReference type="Pfam" id="PF02880"/>
    </source>
</evidence>
<comment type="caution">
    <text evidence="12">The sequence shown here is derived from an EMBL/GenBank/DDBJ whole genome shotgun (WGS) entry which is preliminary data.</text>
</comment>
<feature type="domain" description="Alpha-D-phosphohexomutase alpha/beta/alpha" evidence="9">
    <location>
        <begin position="40"/>
        <end position="181"/>
    </location>
</feature>